<name>A0A3S1BN10_ELYCH</name>
<reference evidence="8 9" key="1">
    <citation type="submission" date="2019-01" db="EMBL/GenBank/DDBJ databases">
        <title>A draft genome assembly of the solar-powered sea slug Elysia chlorotica.</title>
        <authorList>
            <person name="Cai H."/>
            <person name="Li Q."/>
            <person name="Fang X."/>
            <person name="Li J."/>
            <person name="Curtis N.E."/>
            <person name="Altenburger A."/>
            <person name="Shibata T."/>
            <person name="Feng M."/>
            <person name="Maeda T."/>
            <person name="Schwartz J.A."/>
            <person name="Shigenobu S."/>
            <person name="Lundholm N."/>
            <person name="Nishiyama T."/>
            <person name="Yang H."/>
            <person name="Hasebe M."/>
            <person name="Li S."/>
            <person name="Pierce S.K."/>
            <person name="Wang J."/>
        </authorList>
    </citation>
    <scope>NUCLEOTIDE SEQUENCE [LARGE SCALE GENOMIC DNA]</scope>
    <source>
        <strain evidence="8">EC2010</strain>
        <tissue evidence="8">Whole organism of an adult</tissue>
    </source>
</reference>
<dbReference type="InterPro" id="IPR036236">
    <property type="entry name" value="Znf_C2H2_sf"/>
</dbReference>
<evidence type="ECO:0000256" key="4">
    <source>
        <dbReference type="ARBA" id="ARBA00022833"/>
    </source>
</evidence>
<keyword evidence="9" id="KW-1185">Reference proteome</keyword>
<dbReference type="SUPFAM" id="SSF57667">
    <property type="entry name" value="beta-beta-alpha zinc fingers"/>
    <property type="match status" value="1"/>
</dbReference>
<feature type="region of interest" description="Disordered" evidence="6">
    <location>
        <begin position="1"/>
        <end position="25"/>
    </location>
</feature>
<sequence length="320" mass="35614">MAASFKPEGYEVMDDPSESELTPAEQEMVTANEQAGLVSQLACHFCGLEFDVKKTRSLRAHIEEVHVLGDSGYMCGMCCEEFSSRKAVETHMSTFHRTPKPLGCGVCGETFRIRNMLLKHLDSHTQPEIDSNKFGLCYCGECFEFFDSVTALHTHTMIHREQAIFVCGACGLQTHHRHIMMKHLECHVISNLLTAEDNAADATFESLPLTQIDYSRVQDPVTDVQEVEEEEEAHISKELKGEVIQNEDTSYKCGVCNASFTNLAEALEHAESHQEEELSLLLEGSPENTEMAEDITIVGEAPLTQSQVDENSKSGDSMCL</sequence>
<comment type="caution">
    <text evidence="8">The sequence shown here is derived from an EMBL/GenBank/DDBJ whole genome shotgun (WGS) entry which is preliminary data.</text>
</comment>
<feature type="domain" description="C2H2-type" evidence="7">
    <location>
        <begin position="73"/>
        <end position="101"/>
    </location>
</feature>
<dbReference type="GO" id="GO:0000981">
    <property type="term" value="F:DNA-binding transcription factor activity, RNA polymerase II-specific"/>
    <property type="evidence" value="ECO:0007669"/>
    <property type="project" value="TreeGrafter"/>
</dbReference>
<evidence type="ECO:0000256" key="5">
    <source>
        <dbReference type="PROSITE-ProRule" id="PRU00042"/>
    </source>
</evidence>
<keyword evidence="2" id="KW-0677">Repeat</keyword>
<dbReference type="PANTHER" id="PTHR24379">
    <property type="entry name" value="KRAB AND ZINC FINGER DOMAIN-CONTAINING"/>
    <property type="match status" value="1"/>
</dbReference>
<gene>
    <name evidence="8" type="ORF">EGW08_000196</name>
</gene>
<feature type="domain" description="C2H2-type" evidence="7">
    <location>
        <begin position="102"/>
        <end position="129"/>
    </location>
</feature>
<dbReference type="PANTHER" id="PTHR24379:SF127">
    <property type="entry name" value="BLOODY FINGERS-RELATED"/>
    <property type="match status" value="1"/>
</dbReference>
<evidence type="ECO:0000259" key="7">
    <source>
        <dbReference type="PROSITE" id="PS50157"/>
    </source>
</evidence>
<evidence type="ECO:0000256" key="3">
    <source>
        <dbReference type="ARBA" id="ARBA00022771"/>
    </source>
</evidence>
<organism evidence="8 9">
    <name type="scientific">Elysia chlorotica</name>
    <name type="common">Eastern emerald elysia</name>
    <name type="synonym">Sea slug</name>
    <dbReference type="NCBI Taxonomy" id="188477"/>
    <lineage>
        <taxon>Eukaryota</taxon>
        <taxon>Metazoa</taxon>
        <taxon>Spiralia</taxon>
        <taxon>Lophotrochozoa</taxon>
        <taxon>Mollusca</taxon>
        <taxon>Gastropoda</taxon>
        <taxon>Heterobranchia</taxon>
        <taxon>Euthyneura</taxon>
        <taxon>Panpulmonata</taxon>
        <taxon>Sacoglossa</taxon>
        <taxon>Placobranchoidea</taxon>
        <taxon>Plakobranchidae</taxon>
        <taxon>Elysia</taxon>
    </lineage>
</organism>
<keyword evidence="3 5" id="KW-0863">Zinc-finger</keyword>
<proteinExistence type="predicted"/>
<dbReference type="GO" id="GO:0000977">
    <property type="term" value="F:RNA polymerase II transcription regulatory region sequence-specific DNA binding"/>
    <property type="evidence" value="ECO:0007669"/>
    <property type="project" value="TreeGrafter"/>
</dbReference>
<evidence type="ECO:0000256" key="2">
    <source>
        <dbReference type="ARBA" id="ARBA00022737"/>
    </source>
</evidence>
<keyword evidence="4" id="KW-0862">Zinc</keyword>
<dbReference type="EMBL" id="RQTK01000003">
    <property type="protein sequence ID" value="RUS91983.1"/>
    <property type="molecule type" value="Genomic_DNA"/>
</dbReference>
<evidence type="ECO:0000256" key="6">
    <source>
        <dbReference type="SAM" id="MobiDB-lite"/>
    </source>
</evidence>
<feature type="domain" description="C2H2-type" evidence="7">
    <location>
        <begin position="251"/>
        <end position="278"/>
    </location>
</feature>
<dbReference type="PROSITE" id="PS00028">
    <property type="entry name" value="ZINC_FINGER_C2H2_1"/>
    <property type="match status" value="4"/>
</dbReference>
<dbReference type="STRING" id="188477.A0A3S1BN10"/>
<dbReference type="AlphaFoldDB" id="A0A3S1BN10"/>
<dbReference type="GO" id="GO:0005634">
    <property type="term" value="C:nucleus"/>
    <property type="evidence" value="ECO:0007669"/>
    <property type="project" value="TreeGrafter"/>
</dbReference>
<keyword evidence="1" id="KW-0479">Metal-binding</keyword>
<dbReference type="Proteomes" id="UP000271974">
    <property type="component" value="Unassembled WGS sequence"/>
</dbReference>
<dbReference type="SMART" id="SM00355">
    <property type="entry name" value="ZnF_C2H2"/>
    <property type="match status" value="6"/>
</dbReference>
<dbReference type="OrthoDB" id="6127988at2759"/>
<accession>A0A3S1BN10</accession>
<evidence type="ECO:0000313" key="8">
    <source>
        <dbReference type="EMBL" id="RUS91983.1"/>
    </source>
</evidence>
<evidence type="ECO:0000313" key="9">
    <source>
        <dbReference type="Proteomes" id="UP000271974"/>
    </source>
</evidence>
<dbReference type="GO" id="GO:0008270">
    <property type="term" value="F:zinc ion binding"/>
    <property type="evidence" value="ECO:0007669"/>
    <property type="project" value="UniProtKB-KW"/>
</dbReference>
<dbReference type="InterPro" id="IPR013087">
    <property type="entry name" value="Znf_C2H2_type"/>
</dbReference>
<dbReference type="Gene3D" id="3.30.160.60">
    <property type="entry name" value="Classic Zinc Finger"/>
    <property type="match status" value="2"/>
</dbReference>
<protein>
    <recommendedName>
        <fullName evidence="7">C2H2-type domain-containing protein</fullName>
    </recommendedName>
</protein>
<dbReference type="PROSITE" id="PS50157">
    <property type="entry name" value="ZINC_FINGER_C2H2_2"/>
    <property type="match status" value="3"/>
</dbReference>
<evidence type="ECO:0000256" key="1">
    <source>
        <dbReference type="ARBA" id="ARBA00022723"/>
    </source>
</evidence>